<comment type="function">
    <text evidence="1">Has phosphodiesterase (PDE) activity against cyclic-di-AMP (c-di-AMP).</text>
</comment>
<keyword evidence="1" id="KW-1003">Cell membrane</keyword>
<feature type="binding site" evidence="2">
    <location>
        <position position="498"/>
    </location>
    <ligand>
        <name>Mn(2+)</name>
        <dbReference type="ChEBI" id="CHEBI:29035"/>
        <label>2</label>
    </ligand>
</feature>
<comment type="subcellular location">
    <subcellularLocation>
        <location evidence="1">Cell membrane</location>
    </subcellularLocation>
</comment>
<dbReference type="SUPFAM" id="SSF64182">
    <property type="entry name" value="DHH phosphoesterases"/>
    <property type="match status" value="1"/>
</dbReference>
<accession>A0A928Q665</accession>
<dbReference type="Pfam" id="PF01368">
    <property type="entry name" value="DHH"/>
    <property type="match status" value="1"/>
</dbReference>
<organism evidence="6 7">
    <name type="scientific">Faecalispora sporosphaeroides</name>
    <dbReference type="NCBI Taxonomy" id="1549"/>
    <lineage>
        <taxon>Bacteria</taxon>
        <taxon>Bacillati</taxon>
        <taxon>Bacillota</taxon>
        <taxon>Clostridia</taxon>
        <taxon>Eubacteriales</taxon>
        <taxon>Oscillospiraceae</taxon>
        <taxon>Faecalispora</taxon>
    </lineage>
</organism>
<dbReference type="FunFam" id="3.90.1640.10:FF:000002">
    <property type="entry name" value="Cyclic-di-AMP phosphodiesterase"/>
    <property type="match status" value="1"/>
</dbReference>
<feature type="binding site" evidence="2">
    <location>
        <position position="444"/>
    </location>
    <ligand>
        <name>Mn(2+)</name>
        <dbReference type="ChEBI" id="CHEBI:29035"/>
        <label>2</label>
    </ligand>
</feature>
<dbReference type="GO" id="GO:0003676">
    <property type="term" value="F:nucleic acid binding"/>
    <property type="evidence" value="ECO:0007669"/>
    <property type="project" value="UniProtKB-UniRule"/>
</dbReference>
<dbReference type="Gene3D" id="3.30.450.20">
    <property type="entry name" value="PAS domain"/>
    <property type="match status" value="1"/>
</dbReference>
<feature type="binding site" evidence="2">
    <location>
        <position position="420"/>
    </location>
    <ligand>
        <name>Mn(2+)</name>
        <dbReference type="ChEBI" id="CHEBI:29035"/>
        <label>2</label>
    </ligand>
</feature>
<reference evidence="6" key="1">
    <citation type="submission" date="2019-04" db="EMBL/GenBank/DDBJ databases">
        <title>Evolution of Biomass-Degrading Anaerobic Consortia Revealed by Metagenomics.</title>
        <authorList>
            <person name="Peng X."/>
        </authorList>
    </citation>
    <scope>NUCLEOTIDE SEQUENCE</scope>
    <source>
        <strain evidence="6">SIG551</strain>
    </source>
</reference>
<keyword evidence="3" id="KW-1133">Transmembrane helix</keyword>
<keyword evidence="1 3" id="KW-0472">Membrane</keyword>
<dbReference type="InterPro" id="IPR001667">
    <property type="entry name" value="DDH_dom"/>
</dbReference>
<keyword evidence="1" id="KW-0378">Hydrolase</keyword>
<dbReference type="Pfam" id="PF24898">
    <property type="entry name" value="GGDEF_GdpP"/>
    <property type="match status" value="1"/>
</dbReference>
<dbReference type="EC" id="3.1.4.-" evidence="1"/>
<dbReference type="Pfam" id="PF02272">
    <property type="entry name" value="DHHA1"/>
    <property type="match status" value="1"/>
</dbReference>
<name>A0A928Q665_9FIRM</name>
<dbReference type="AlphaFoldDB" id="A0A928Q665"/>
<dbReference type="GO" id="GO:0005886">
    <property type="term" value="C:plasma membrane"/>
    <property type="evidence" value="ECO:0007669"/>
    <property type="project" value="UniProtKB-SubCell"/>
</dbReference>
<keyword evidence="3" id="KW-0812">Transmembrane</keyword>
<dbReference type="PIRSF" id="PIRSF026583">
    <property type="entry name" value="YybT"/>
    <property type="match status" value="1"/>
</dbReference>
<feature type="domain" description="DDH" evidence="4">
    <location>
        <begin position="341"/>
        <end position="495"/>
    </location>
</feature>
<gene>
    <name evidence="6" type="ORF">E7512_13355</name>
</gene>
<dbReference type="GO" id="GO:0046872">
    <property type="term" value="F:metal ion binding"/>
    <property type="evidence" value="ECO:0007669"/>
    <property type="project" value="UniProtKB-KW"/>
</dbReference>
<evidence type="ECO:0000256" key="1">
    <source>
        <dbReference type="PIRNR" id="PIRNR026583"/>
    </source>
</evidence>
<comment type="similarity">
    <text evidence="1">Belongs to the GdpP/PdeA phosphodiesterase family.</text>
</comment>
<dbReference type="InterPro" id="IPR014528">
    <property type="entry name" value="GdpP/PdeA"/>
</dbReference>
<dbReference type="PANTHER" id="PTHR47618:SF2">
    <property type="entry name" value="CYCLIC-DI-AMP PHOSPHODIESTERASE GDPP"/>
    <property type="match status" value="1"/>
</dbReference>
<proteinExistence type="inferred from homology"/>
<feature type="domain" description="DHHA1" evidence="5">
    <location>
        <begin position="569"/>
        <end position="645"/>
    </location>
</feature>
<evidence type="ECO:0000259" key="5">
    <source>
        <dbReference type="Pfam" id="PF02272"/>
    </source>
</evidence>
<comment type="caution">
    <text evidence="6">The sequence shown here is derived from an EMBL/GenBank/DDBJ whole genome shotgun (WGS) entry which is preliminary data.</text>
</comment>
<comment type="catalytic activity">
    <reaction evidence="1">
        <text>3',3'-c-di-AMP + H2O = 5'-O-phosphonoadenylyl-(3'-&gt;5')-adenosine + H(+)</text>
        <dbReference type="Rhea" id="RHEA:54420"/>
        <dbReference type="ChEBI" id="CHEBI:15377"/>
        <dbReference type="ChEBI" id="CHEBI:15378"/>
        <dbReference type="ChEBI" id="CHEBI:71500"/>
        <dbReference type="ChEBI" id="CHEBI:138171"/>
    </reaction>
</comment>
<evidence type="ECO:0000256" key="2">
    <source>
        <dbReference type="PIRSR" id="PIRSR026583-50"/>
    </source>
</evidence>
<sequence>MKRKIWATSPVFYGIAAVMLLMALLSRFWDARIFYAEVVLAVLAFAAVAMANYHFKLYVGTAVKSAEKILSASDYRALHEFSIPAVLVGKMGDVIWYNSRFSSEVSPGFDCRGENVARFLTPHTLEQAVGGDGIDTQVGQRQYTVYSMSTRNGYVLYFVDNTYYKEISRRYSDQRPVVALVLFDNREELIRDSASSEDARISAAVEEVLRNWTKGTGSFLERLGGGRYLIMTDEAHIREDVKKRFEVIDAVRTVKSADNRSATISIGVGRGAPTFAEGELWARQALDMALGRGGDQVAVKQEDGTYEFFGGLSKGVEKRDKVRTRVIAATLSDHVKVCDIVFIMGHKYSDLDAIGAAVGMWSAVHKGLGKEAYIVVNRAQSMAVPIIESMEQSLPDEKIFITPDEALDLVTQKSLLIVVDTHSQDFVESEELLRQAPKVVVIDHHRMMVKHISNAIVFYHEPYASSAAELVTELVQYISEKALSRVEAEALLAGIMLDTKNFVLKTGVRTFEAAAYLRRRGADTVEVKRLFSNTIDTYKAKYQMVSSAEIYNNCAIVSADEETPDIRVAAAQAADELLSIQGVNASFVIYPTPGGVQISARSLGDVNVQVIMEVMGGGGHLTMAAVQLKNTTLQQARDTLISVINNNLAKASKPSLPAQGGAK</sequence>
<feature type="binding site" evidence="2">
    <location>
        <position position="350"/>
    </location>
    <ligand>
        <name>Mn(2+)</name>
        <dbReference type="ChEBI" id="CHEBI:29035"/>
        <label>1</label>
    </ligand>
</feature>
<dbReference type="Gene3D" id="3.10.310.30">
    <property type="match status" value="1"/>
</dbReference>
<feature type="binding site" evidence="2">
    <location>
        <position position="420"/>
    </location>
    <ligand>
        <name>Mn(2+)</name>
        <dbReference type="ChEBI" id="CHEBI:29035"/>
        <label>1</label>
    </ligand>
</feature>
<dbReference type="PANTHER" id="PTHR47618">
    <property type="entry name" value="BIFUNCTIONAL OLIGORIBONUCLEASE AND PAP PHOSPHATASE NRNA"/>
    <property type="match status" value="1"/>
</dbReference>
<dbReference type="InterPro" id="IPR038763">
    <property type="entry name" value="DHH_sf"/>
</dbReference>
<dbReference type="GO" id="GO:0016787">
    <property type="term" value="F:hydrolase activity"/>
    <property type="evidence" value="ECO:0007669"/>
    <property type="project" value="UniProtKB-UniRule"/>
</dbReference>
<feature type="binding site" evidence="2">
    <location>
        <position position="346"/>
    </location>
    <ligand>
        <name>Mn(2+)</name>
        <dbReference type="ChEBI" id="CHEBI:29035"/>
        <label>1</label>
    </ligand>
</feature>
<keyword evidence="2" id="KW-0479">Metal-binding</keyword>
<feature type="transmembrane region" description="Helical" evidence="3">
    <location>
        <begin position="33"/>
        <end position="55"/>
    </location>
</feature>
<dbReference type="Gene3D" id="3.90.1640.10">
    <property type="entry name" value="inorganic pyrophosphatase (n-terminal core)"/>
    <property type="match status" value="1"/>
</dbReference>
<dbReference type="InterPro" id="IPR051319">
    <property type="entry name" value="Oligoribo/pAp-PDE_c-di-AMP_PDE"/>
</dbReference>
<evidence type="ECO:0000313" key="7">
    <source>
        <dbReference type="Proteomes" id="UP000754750"/>
    </source>
</evidence>
<keyword evidence="2" id="KW-0464">Manganese</keyword>
<protein>
    <recommendedName>
        <fullName evidence="1">Cyclic-di-AMP phosphodiesterase</fullName>
        <ecNumber evidence="1">3.1.4.-</ecNumber>
    </recommendedName>
</protein>
<evidence type="ECO:0000259" key="4">
    <source>
        <dbReference type="Pfam" id="PF01368"/>
    </source>
</evidence>
<dbReference type="RefSeq" id="WP_326840899.1">
    <property type="nucleotide sequence ID" value="NZ_SVNY01000007.1"/>
</dbReference>
<dbReference type="EMBL" id="SVNY01000007">
    <property type="protein sequence ID" value="MBE6834540.1"/>
    <property type="molecule type" value="Genomic_DNA"/>
</dbReference>
<evidence type="ECO:0000256" key="3">
    <source>
        <dbReference type="SAM" id="Phobius"/>
    </source>
</evidence>
<feature type="transmembrane region" description="Helical" evidence="3">
    <location>
        <begin position="6"/>
        <end position="26"/>
    </location>
</feature>
<dbReference type="InterPro" id="IPR003156">
    <property type="entry name" value="DHHA1_dom"/>
</dbReference>
<feature type="binding site" evidence="2">
    <location>
        <position position="352"/>
    </location>
    <ligand>
        <name>Mn(2+)</name>
        <dbReference type="ChEBI" id="CHEBI:29035"/>
        <label>2</label>
    </ligand>
</feature>
<dbReference type="Proteomes" id="UP000754750">
    <property type="component" value="Unassembled WGS sequence"/>
</dbReference>
<comment type="cofactor">
    <cofactor evidence="2">
        <name>Mn(2+)</name>
        <dbReference type="ChEBI" id="CHEBI:29035"/>
    </cofactor>
    <text evidence="2">For phosphodiesterase activity, probably binds 2 Mn(2+) per subunit.</text>
</comment>
<evidence type="ECO:0000313" key="6">
    <source>
        <dbReference type="EMBL" id="MBE6834540.1"/>
    </source>
</evidence>